<comment type="caution">
    <text evidence="2">The sequence shown here is derived from an EMBL/GenBank/DDBJ whole genome shotgun (WGS) entry which is preliminary data.</text>
</comment>
<protein>
    <submittedName>
        <fullName evidence="2">Uncharacterized protein</fullName>
    </submittedName>
</protein>
<dbReference type="OrthoDB" id="622488at2759"/>
<accession>A0A2P5B2F2</accession>
<evidence type="ECO:0000256" key="1">
    <source>
        <dbReference type="SAM" id="SignalP"/>
    </source>
</evidence>
<dbReference type="Proteomes" id="UP000237000">
    <property type="component" value="Unassembled WGS sequence"/>
</dbReference>
<dbReference type="EMBL" id="JXTC01000623">
    <property type="protein sequence ID" value="PON42963.1"/>
    <property type="molecule type" value="Genomic_DNA"/>
</dbReference>
<evidence type="ECO:0000313" key="3">
    <source>
        <dbReference type="Proteomes" id="UP000237000"/>
    </source>
</evidence>
<reference evidence="3" key="1">
    <citation type="submission" date="2016-06" db="EMBL/GenBank/DDBJ databases">
        <title>Parallel loss of symbiosis genes in relatives of nitrogen-fixing non-legume Parasponia.</title>
        <authorList>
            <person name="Van Velzen R."/>
            <person name="Holmer R."/>
            <person name="Bu F."/>
            <person name="Rutten L."/>
            <person name="Van Zeijl A."/>
            <person name="Liu W."/>
            <person name="Santuari L."/>
            <person name="Cao Q."/>
            <person name="Sharma T."/>
            <person name="Shen D."/>
            <person name="Roswanjaya Y."/>
            <person name="Wardhani T."/>
            <person name="Kalhor M.S."/>
            <person name="Jansen J."/>
            <person name="Van den Hoogen J."/>
            <person name="Gungor B."/>
            <person name="Hartog M."/>
            <person name="Hontelez J."/>
            <person name="Verver J."/>
            <person name="Yang W.-C."/>
            <person name="Schijlen E."/>
            <person name="Repin R."/>
            <person name="Schilthuizen M."/>
            <person name="Schranz E."/>
            <person name="Heidstra R."/>
            <person name="Miyata K."/>
            <person name="Fedorova E."/>
            <person name="Kohlen W."/>
            <person name="Bisseling T."/>
            <person name="Smit S."/>
            <person name="Geurts R."/>
        </authorList>
    </citation>
    <scope>NUCLEOTIDE SEQUENCE [LARGE SCALE GENOMIC DNA]</scope>
    <source>
        <strain evidence="3">cv. RG33-2</strain>
    </source>
</reference>
<dbReference type="InParanoid" id="A0A2P5B2F2"/>
<name>A0A2P5B2F2_TREOI</name>
<dbReference type="InterPro" id="IPR036758">
    <property type="entry name" value="At5g01610-like"/>
</dbReference>
<keyword evidence="1" id="KW-0732">Signal</keyword>
<dbReference type="Pfam" id="PF04398">
    <property type="entry name" value="DUF538"/>
    <property type="match status" value="1"/>
</dbReference>
<gene>
    <name evidence="2" type="ORF">TorRG33x02_334720</name>
</gene>
<keyword evidence="3" id="KW-1185">Reference proteome</keyword>
<organism evidence="2 3">
    <name type="scientific">Trema orientale</name>
    <name type="common">Charcoal tree</name>
    <name type="synonym">Celtis orientalis</name>
    <dbReference type="NCBI Taxonomy" id="63057"/>
    <lineage>
        <taxon>Eukaryota</taxon>
        <taxon>Viridiplantae</taxon>
        <taxon>Streptophyta</taxon>
        <taxon>Embryophyta</taxon>
        <taxon>Tracheophyta</taxon>
        <taxon>Spermatophyta</taxon>
        <taxon>Magnoliopsida</taxon>
        <taxon>eudicotyledons</taxon>
        <taxon>Gunneridae</taxon>
        <taxon>Pentapetalae</taxon>
        <taxon>rosids</taxon>
        <taxon>fabids</taxon>
        <taxon>Rosales</taxon>
        <taxon>Cannabaceae</taxon>
        <taxon>Trema</taxon>
    </lineage>
</organism>
<dbReference type="AlphaFoldDB" id="A0A2P5B2F2"/>
<dbReference type="Gene3D" id="2.30.240.10">
    <property type="entry name" value="At5g01610-like"/>
    <property type="match status" value="1"/>
</dbReference>
<feature type="chain" id="PRO_5015133608" evidence="1">
    <location>
        <begin position="27"/>
        <end position="146"/>
    </location>
</feature>
<dbReference type="PANTHER" id="PTHR31676">
    <property type="entry name" value="T31J12.3 PROTEIN-RELATED"/>
    <property type="match status" value="1"/>
</dbReference>
<evidence type="ECO:0000313" key="2">
    <source>
        <dbReference type="EMBL" id="PON42963.1"/>
    </source>
</evidence>
<dbReference type="STRING" id="63057.A0A2P5B2F2"/>
<dbReference type="PANTHER" id="PTHR31676:SF96">
    <property type="entry name" value="EXPRESSED PROTEIN"/>
    <property type="match status" value="1"/>
</dbReference>
<feature type="signal peptide" evidence="1">
    <location>
        <begin position="1"/>
        <end position="26"/>
    </location>
</feature>
<dbReference type="InterPro" id="IPR007493">
    <property type="entry name" value="DUF538"/>
</dbReference>
<sequence length="146" mass="16298">MALTLTPTSLFLVLVTIFSETHPSLSSKVIKLNSDGRFSPVLLPIDVHDLLPQYGFPRGLLPNNVKSYTLSDDGDFEVELESPCYVELYDVYYDQMIKGHLTFGSISHLSGVLVKTLFLWFPVTHVDSDQVSGFEDVSPCIKLESI</sequence>
<dbReference type="SUPFAM" id="SSF141562">
    <property type="entry name" value="At5g01610-like"/>
    <property type="match status" value="1"/>
</dbReference>
<proteinExistence type="predicted"/>